<proteinExistence type="predicted"/>
<keyword evidence="3" id="KW-1185">Reference proteome</keyword>
<reference evidence="2 3" key="1">
    <citation type="journal article" date="2011" name="Science">
        <title>The ecoresponsive genome of Daphnia pulex.</title>
        <authorList>
            <person name="Colbourne J.K."/>
            <person name="Pfrender M.E."/>
            <person name="Gilbert D."/>
            <person name="Thomas W.K."/>
            <person name="Tucker A."/>
            <person name="Oakley T.H."/>
            <person name="Tokishita S."/>
            <person name="Aerts A."/>
            <person name="Arnold G.J."/>
            <person name="Basu M.K."/>
            <person name="Bauer D.J."/>
            <person name="Caceres C.E."/>
            <person name="Carmel L."/>
            <person name="Casola C."/>
            <person name="Choi J.H."/>
            <person name="Detter J.C."/>
            <person name="Dong Q."/>
            <person name="Dusheyko S."/>
            <person name="Eads B.D."/>
            <person name="Frohlich T."/>
            <person name="Geiler-Samerotte K.A."/>
            <person name="Gerlach D."/>
            <person name="Hatcher P."/>
            <person name="Jogdeo S."/>
            <person name="Krijgsveld J."/>
            <person name="Kriventseva E.V."/>
            <person name="Kultz D."/>
            <person name="Laforsch C."/>
            <person name="Lindquist E."/>
            <person name="Lopez J."/>
            <person name="Manak J.R."/>
            <person name="Muller J."/>
            <person name="Pangilinan J."/>
            <person name="Patwardhan R.P."/>
            <person name="Pitluck S."/>
            <person name="Pritham E.J."/>
            <person name="Rechtsteiner A."/>
            <person name="Rho M."/>
            <person name="Rogozin I.B."/>
            <person name="Sakarya O."/>
            <person name="Salamov A."/>
            <person name="Schaack S."/>
            <person name="Shapiro H."/>
            <person name="Shiga Y."/>
            <person name="Skalitzky C."/>
            <person name="Smith Z."/>
            <person name="Souvorov A."/>
            <person name="Sung W."/>
            <person name="Tang Z."/>
            <person name="Tsuchiya D."/>
            <person name="Tu H."/>
            <person name="Vos H."/>
            <person name="Wang M."/>
            <person name="Wolf Y.I."/>
            <person name="Yamagata H."/>
            <person name="Yamada T."/>
            <person name="Ye Y."/>
            <person name="Shaw J.R."/>
            <person name="Andrews J."/>
            <person name="Crease T.J."/>
            <person name="Tang H."/>
            <person name="Lucas S.M."/>
            <person name="Robertson H.M."/>
            <person name="Bork P."/>
            <person name="Koonin E.V."/>
            <person name="Zdobnov E.M."/>
            <person name="Grigoriev I.V."/>
            <person name="Lynch M."/>
            <person name="Boore J.L."/>
        </authorList>
    </citation>
    <scope>NUCLEOTIDE SEQUENCE [LARGE SCALE GENOMIC DNA]</scope>
</reference>
<feature type="compositionally biased region" description="Basic and acidic residues" evidence="1">
    <location>
        <begin position="93"/>
        <end position="102"/>
    </location>
</feature>
<feature type="compositionally biased region" description="Low complexity" evidence="1">
    <location>
        <begin position="73"/>
        <end position="92"/>
    </location>
</feature>
<name>E9GTW9_DAPPU</name>
<dbReference type="Proteomes" id="UP000000305">
    <property type="component" value="Unassembled WGS sequence"/>
</dbReference>
<evidence type="ECO:0000313" key="2">
    <source>
        <dbReference type="EMBL" id="EFX76931.1"/>
    </source>
</evidence>
<dbReference type="InParanoid" id="E9GTW9"/>
<dbReference type="EMBL" id="GL732565">
    <property type="protein sequence ID" value="EFX76931.1"/>
    <property type="molecule type" value="Genomic_DNA"/>
</dbReference>
<sequence length="154" mass="17073">MAVVIWRIVNTVDNASTASWWTTWTATATTTAAEEEEGSIITRTRITTTSSTSNTRRRPRASSRRVVITRCLTTTQTPAPTSASAPAAAADPRPGRKDEVRHRRDEFARLLDEHEQVVRELRRIESSGELHSLVETSSSGRTEEAPSLGLKQEE</sequence>
<accession>E9GTW9</accession>
<feature type="region of interest" description="Disordered" evidence="1">
    <location>
        <begin position="72"/>
        <end position="102"/>
    </location>
</feature>
<gene>
    <name evidence="2" type="ORF">DAPPUDRAFT_106480</name>
</gene>
<feature type="region of interest" description="Disordered" evidence="1">
    <location>
        <begin position="122"/>
        <end position="154"/>
    </location>
</feature>
<dbReference type="HOGENOM" id="CLU_1706045_0_0_1"/>
<evidence type="ECO:0000313" key="3">
    <source>
        <dbReference type="Proteomes" id="UP000000305"/>
    </source>
</evidence>
<protein>
    <submittedName>
        <fullName evidence="2">Uncharacterized protein</fullName>
    </submittedName>
</protein>
<evidence type="ECO:0000256" key="1">
    <source>
        <dbReference type="SAM" id="MobiDB-lite"/>
    </source>
</evidence>
<dbReference type="OrthoDB" id="6366902at2759"/>
<dbReference type="KEGG" id="dpx:DAPPUDRAFT_106480"/>
<organism evidence="2 3">
    <name type="scientific">Daphnia pulex</name>
    <name type="common">Water flea</name>
    <dbReference type="NCBI Taxonomy" id="6669"/>
    <lineage>
        <taxon>Eukaryota</taxon>
        <taxon>Metazoa</taxon>
        <taxon>Ecdysozoa</taxon>
        <taxon>Arthropoda</taxon>
        <taxon>Crustacea</taxon>
        <taxon>Branchiopoda</taxon>
        <taxon>Diplostraca</taxon>
        <taxon>Cladocera</taxon>
        <taxon>Anomopoda</taxon>
        <taxon>Daphniidae</taxon>
        <taxon>Daphnia</taxon>
    </lineage>
</organism>
<dbReference type="AlphaFoldDB" id="E9GTW9"/>